<protein>
    <submittedName>
        <fullName evidence="2">Uncharacterized protein</fullName>
    </submittedName>
</protein>
<feature type="region of interest" description="Disordered" evidence="1">
    <location>
        <begin position="53"/>
        <end position="77"/>
    </location>
</feature>
<organism evidence="2 3">
    <name type="scientific">Cirrhinus molitorella</name>
    <name type="common">mud carp</name>
    <dbReference type="NCBI Taxonomy" id="172907"/>
    <lineage>
        <taxon>Eukaryota</taxon>
        <taxon>Metazoa</taxon>
        <taxon>Chordata</taxon>
        <taxon>Craniata</taxon>
        <taxon>Vertebrata</taxon>
        <taxon>Euteleostomi</taxon>
        <taxon>Actinopterygii</taxon>
        <taxon>Neopterygii</taxon>
        <taxon>Teleostei</taxon>
        <taxon>Ostariophysi</taxon>
        <taxon>Cypriniformes</taxon>
        <taxon>Cyprinidae</taxon>
        <taxon>Labeoninae</taxon>
        <taxon>Labeonini</taxon>
        <taxon>Cirrhinus</taxon>
    </lineage>
</organism>
<evidence type="ECO:0000256" key="1">
    <source>
        <dbReference type="SAM" id="MobiDB-lite"/>
    </source>
</evidence>
<comment type="caution">
    <text evidence="2">The sequence shown here is derived from an EMBL/GenBank/DDBJ whole genome shotgun (WGS) entry which is preliminary data.</text>
</comment>
<reference evidence="2 3" key="1">
    <citation type="submission" date="2023-09" db="EMBL/GenBank/DDBJ databases">
        <authorList>
            <person name="Wang M."/>
        </authorList>
    </citation>
    <scope>NUCLEOTIDE SEQUENCE [LARGE SCALE GENOMIC DNA]</scope>
    <source>
        <strain evidence="2">GT-2023</strain>
        <tissue evidence="2">Liver</tissue>
    </source>
</reference>
<accession>A0ABR3N9X0</accession>
<proteinExistence type="predicted"/>
<keyword evidence="3" id="KW-1185">Reference proteome</keyword>
<dbReference type="EMBL" id="JAYMGO010000005">
    <property type="protein sequence ID" value="KAL1273753.1"/>
    <property type="molecule type" value="Genomic_DNA"/>
</dbReference>
<sequence>MSSYYSGNHLVPPQLPTHRASAGPRATPPSSRSTVAQPALPCHCDMEILLGFSPSEPSKLQSRDLQPSKVTQFHPPP</sequence>
<dbReference type="Proteomes" id="UP001558613">
    <property type="component" value="Unassembled WGS sequence"/>
</dbReference>
<feature type="compositionally biased region" description="Polar residues" evidence="1">
    <location>
        <begin position="55"/>
        <end position="71"/>
    </location>
</feature>
<evidence type="ECO:0000313" key="3">
    <source>
        <dbReference type="Proteomes" id="UP001558613"/>
    </source>
</evidence>
<name>A0ABR3N9X0_9TELE</name>
<evidence type="ECO:0000313" key="2">
    <source>
        <dbReference type="EMBL" id="KAL1273753.1"/>
    </source>
</evidence>
<feature type="region of interest" description="Disordered" evidence="1">
    <location>
        <begin position="1"/>
        <end position="38"/>
    </location>
</feature>
<gene>
    <name evidence="2" type="ORF">QQF64_026567</name>
</gene>